<dbReference type="EMBL" id="FOCC01000004">
    <property type="protein sequence ID" value="SEM52995.1"/>
    <property type="molecule type" value="Genomic_DNA"/>
</dbReference>
<accession>A0ABY1AAH1</accession>
<organism evidence="1 2">
    <name type="scientific">Ligilactobacillus ruminis</name>
    <dbReference type="NCBI Taxonomy" id="1623"/>
    <lineage>
        <taxon>Bacteria</taxon>
        <taxon>Bacillati</taxon>
        <taxon>Bacillota</taxon>
        <taxon>Bacilli</taxon>
        <taxon>Lactobacillales</taxon>
        <taxon>Lactobacillaceae</taxon>
        <taxon>Ligilactobacillus</taxon>
    </lineage>
</organism>
<proteinExistence type="predicted"/>
<sequence length="82" mass="9681">MAKTFVDTLKDNVIEENSKFTAFQVPSKRENLILQIDNDLLFKLSAHTDKLEKMLHTLLRNHSAKNEREIININKHNYKIFL</sequence>
<name>A0ABY1AAH1_9LACO</name>
<gene>
    <name evidence="1" type="ORF">SAMN05216431_1045</name>
</gene>
<dbReference type="Proteomes" id="UP000182089">
    <property type="component" value="Unassembled WGS sequence"/>
</dbReference>
<evidence type="ECO:0000313" key="1">
    <source>
        <dbReference type="EMBL" id="SEM52995.1"/>
    </source>
</evidence>
<reference evidence="1 2" key="1">
    <citation type="submission" date="2016-10" db="EMBL/GenBank/DDBJ databases">
        <authorList>
            <person name="Varghese N."/>
            <person name="Submissions S."/>
        </authorList>
    </citation>
    <scope>NUCLEOTIDE SEQUENCE [LARGE SCALE GENOMIC DNA]</scope>
    <source>
        <strain evidence="1 2">WC1T17</strain>
    </source>
</reference>
<comment type="caution">
    <text evidence="1">The sequence shown here is derived from an EMBL/GenBank/DDBJ whole genome shotgun (WGS) entry which is preliminary data.</text>
</comment>
<evidence type="ECO:0000313" key="2">
    <source>
        <dbReference type="Proteomes" id="UP000182089"/>
    </source>
</evidence>
<protein>
    <submittedName>
        <fullName evidence="1">Uncharacterized protein</fullName>
    </submittedName>
</protein>